<keyword evidence="1" id="KW-0479">Metal-binding</keyword>
<dbReference type="InterPro" id="IPR013083">
    <property type="entry name" value="Znf_RING/FYVE/PHD"/>
</dbReference>
<dbReference type="CDD" id="cd16473">
    <property type="entry name" value="RING-H2_RNF103"/>
    <property type="match status" value="1"/>
</dbReference>
<dbReference type="SUPFAM" id="SSF57850">
    <property type="entry name" value="RING/U-box"/>
    <property type="match status" value="1"/>
</dbReference>
<dbReference type="InterPro" id="IPR051826">
    <property type="entry name" value="E3_ubiquitin-ligase_domain"/>
</dbReference>
<dbReference type="PROSITE" id="PS50089">
    <property type="entry name" value="ZF_RING_2"/>
    <property type="match status" value="1"/>
</dbReference>
<evidence type="ECO:0000259" key="3">
    <source>
        <dbReference type="PROSITE" id="PS50089"/>
    </source>
</evidence>
<organism evidence="4 5">
    <name type="scientific">Purpureocillium lilacinum</name>
    <name type="common">Paecilomyces lilacinus</name>
    <dbReference type="NCBI Taxonomy" id="33203"/>
    <lineage>
        <taxon>Eukaryota</taxon>
        <taxon>Fungi</taxon>
        <taxon>Dikarya</taxon>
        <taxon>Ascomycota</taxon>
        <taxon>Pezizomycotina</taxon>
        <taxon>Sordariomycetes</taxon>
        <taxon>Hypocreomycetidae</taxon>
        <taxon>Hypocreales</taxon>
        <taxon>Ophiocordycipitaceae</taxon>
        <taxon>Purpureocillium</taxon>
    </lineage>
</organism>
<name>A0ABR0BH00_PURLI</name>
<proteinExistence type="predicted"/>
<accession>A0ABR0BH00</accession>
<dbReference type="Gene3D" id="3.30.40.10">
    <property type="entry name" value="Zinc/RING finger domain, C3HC4 (zinc finger)"/>
    <property type="match status" value="1"/>
</dbReference>
<dbReference type="EMBL" id="JAWRVI010000106">
    <property type="protein sequence ID" value="KAK4077199.1"/>
    <property type="molecule type" value="Genomic_DNA"/>
</dbReference>
<keyword evidence="2" id="KW-0472">Membrane</keyword>
<dbReference type="SMART" id="SM00184">
    <property type="entry name" value="RING"/>
    <property type="match status" value="1"/>
</dbReference>
<evidence type="ECO:0000313" key="4">
    <source>
        <dbReference type="EMBL" id="KAK4077199.1"/>
    </source>
</evidence>
<dbReference type="PANTHER" id="PTHR22765:SF434">
    <property type="entry name" value="GB|AAD18119.1-RELATED"/>
    <property type="match status" value="1"/>
</dbReference>
<keyword evidence="2" id="KW-1133">Transmembrane helix</keyword>
<gene>
    <name evidence="4" type="ORF">Purlil1_12472</name>
</gene>
<evidence type="ECO:0000256" key="2">
    <source>
        <dbReference type="SAM" id="Phobius"/>
    </source>
</evidence>
<dbReference type="PANTHER" id="PTHR22765">
    <property type="entry name" value="RING FINGER AND PROTEASE ASSOCIATED DOMAIN-CONTAINING"/>
    <property type="match status" value="1"/>
</dbReference>
<keyword evidence="1" id="KW-0863">Zinc-finger</keyword>
<keyword evidence="1" id="KW-0862">Zinc</keyword>
<evidence type="ECO:0000313" key="5">
    <source>
        <dbReference type="Proteomes" id="UP001287286"/>
    </source>
</evidence>
<comment type="caution">
    <text evidence="4">The sequence shown here is derived from an EMBL/GenBank/DDBJ whole genome shotgun (WGS) entry which is preliminary data.</text>
</comment>
<protein>
    <recommendedName>
        <fullName evidence="3">RING-type domain-containing protein</fullName>
    </recommendedName>
</protein>
<dbReference type="Pfam" id="PF13639">
    <property type="entry name" value="zf-RING_2"/>
    <property type="match status" value="1"/>
</dbReference>
<keyword evidence="2" id="KW-0812">Transmembrane</keyword>
<sequence>MPLVDPDFGKVSEAVVNAPTMSPVLHTSTAHALTGSETSPASENGQSEGNGHVTDKLVPVLILASVVAILGITFTARHFFANARNGTRSNSENVGPAVVEHIRYPCGRHDRTVMTANDVNERFPMIKYKSWIPVCAGGKLSTTANGAIPNSQPGHKDHTMPRPVKAAHRIRASPHSGDSALAPEVTIIEDGKYEAHLNVGIQRLWPSTGEGLQQVAAVTDEEGQNEPNLPKITLSDPGGPCSICLDPLENEDYVRALECGHVFHVACVDAWLISHRACCPVCKAEYHSCTHRRSASTSDAACNTNLGLQNGRFNLPRRLRAALLRREGGSSQPSRQPDP</sequence>
<reference evidence="4 5" key="1">
    <citation type="journal article" date="2024" name="Microbiol. Resour. Announc.">
        <title>Genome annotations for the ascomycete fungi Trichoderma harzianum, Trichoderma aggressivum, and Purpureocillium lilacinum.</title>
        <authorList>
            <person name="Beijen E.P.W."/>
            <person name="Ohm R.A."/>
        </authorList>
    </citation>
    <scope>NUCLEOTIDE SEQUENCE [LARGE SCALE GENOMIC DNA]</scope>
    <source>
        <strain evidence="4 5">CBS 150709</strain>
    </source>
</reference>
<keyword evidence="5" id="KW-1185">Reference proteome</keyword>
<feature type="domain" description="RING-type" evidence="3">
    <location>
        <begin position="241"/>
        <end position="283"/>
    </location>
</feature>
<dbReference type="Proteomes" id="UP001287286">
    <property type="component" value="Unassembled WGS sequence"/>
</dbReference>
<feature type="transmembrane region" description="Helical" evidence="2">
    <location>
        <begin position="57"/>
        <end position="80"/>
    </location>
</feature>
<evidence type="ECO:0000256" key="1">
    <source>
        <dbReference type="PROSITE-ProRule" id="PRU00175"/>
    </source>
</evidence>
<dbReference type="InterPro" id="IPR001841">
    <property type="entry name" value="Znf_RING"/>
</dbReference>